<gene>
    <name evidence="10" type="ORF">IAB88_00475</name>
</gene>
<name>A0A9D9IPJ2_9BACT</name>
<proteinExistence type="inferred from homology"/>
<feature type="domain" description="Secretion system C-terminal sorting" evidence="9">
    <location>
        <begin position="655"/>
        <end position="720"/>
    </location>
</feature>
<keyword evidence="5" id="KW-0788">Thiol protease</keyword>
<dbReference type="InterPro" id="IPR044934">
    <property type="entry name" value="Streptopain_sf"/>
</dbReference>
<dbReference type="PRINTS" id="PR00797">
    <property type="entry name" value="STREPTOPAIN"/>
</dbReference>
<evidence type="ECO:0000256" key="1">
    <source>
        <dbReference type="ARBA" id="ARBA00009693"/>
    </source>
</evidence>
<dbReference type="Pfam" id="PF18962">
    <property type="entry name" value="Por_Secre_tail"/>
    <property type="match status" value="1"/>
</dbReference>
<reference evidence="10" key="2">
    <citation type="journal article" date="2021" name="PeerJ">
        <title>Extensive microbial diversity within the chicken gut microbiome revealed by metagenomics and culture.</title>
        <authorList>
            <person name="Gilroy R."/>
            <person name="Ravi A."/>
            <person name="Getino M."/>
            <person name="Pursley I."/>
            <person name="Horton D.L."/>
            <person name="Alikhan N.F."/>
            <person name="Baker D."/>
            <person name="Gharbi K."/>
            <person name="Hall N."/>
            <person name="Watson M."/>
            <person name="Adriaenssens E.M."/>
            <person name="Foster-Nyarko E."/>
            <person name="Jarju S."/>
            <person name="Secka A."/>
            <person name="Antonio M."/>
            <person name="Oren A."/>
            <person name="Chaudhuri R.R."/>
            <person name="La Ragione R."/>
            <person name="Hildebrand F."/>
            <person name="Pallen M.J."/>
        </authorList>
    </citation>
    <scope>NUCLEOTIDE SEQUENCE</scope>
    <source>
        <strain evidence="10">6919</strain>
    </source>
</reference>
<sequence>MNKYSALLLAIMTAVTANAEQITESQAAAIARKYMPETSGKKMARAKSTNASNGATAPYYVFNFGNNEGFVVVSGDDSLTELIGYSDKGTFSTENMPQNLRSYFATYSEYVEKVQSGEAKPIRRASEVGTPVVDVLLKTEWNQDEPFNRLCPAWYKNENEILPTGCVATALAQVMNYYEYPATGKGSNGYAYVQDYTNFMESYFEVYTDFSQSTYDWDNMLDKYERYYDTNNNIVNEYTDEQAEAVALLMKDCGAAVLMSYAPNGSGALDYDIPYGVATYFGYNSEIFKRGAMTDTQFLDKIKKELDSGKPLVFCGTGNLGGHCFVADGYDSNDLLHINWGWGGLSDGWFDINVMDPYELGIGGGGGGFVYNQSVTTMEPDSDGDGFYGNSPLIYSSNNSYQTFVRADKESLVKGDNLTIEVSGIGNSSSYDYEGNVAVAVFDRQGNRVAEPENTAPLNLSTMTAVFNQKFEVQSELENLEDGEYMIYPVTKESRDGYFFDWMRVVDADRVFLTVEGDDITVGEPVYDIILTAIDGSATEVPQGGNIIITATLSNTSGETATGSIGFLITETETNRKKMKKSADFTAYGDGETTASADFTIGSTFEIGKSYTISIDGANFTGLPFEMTMPEDISFTFTVTDQAGVGNIDSDAVRIYPNPVADMLHIDSPEAVKSIQVYGTDGKLVKSADNTMSIDLSDCPAGYYIVIIDTDGTSIRKAVVKR</sequence>
<dbReference type="Gene3D" id="3.90.70.50">
    <property type="entry name" value="Peptidase C10, streptopain"/>
    <property type="match status" value="1"/>
</dbReference>
<feature type="domain" description="Spi protease inhibitor" evidence="8">
    <location>
        <begin position="19"/>
        <end position="110"/>
    </location>
</feature>
<evidence type="ECO:0000256" key="6">
    <source>
        <dbReference type="PIRSR" id="PIRSR600200-1"/>
    </source>
</evidence>
<evidence type="ECO:0000313" key="11">
    <source>
        <dbReference type="Proteomes" id="UP000823598"/>
    </source>
</evidence>
<organism evidence="10 11">
    <name type="scientific">Candidatus Limisoma faecipullorum</name>
    <dbReference type="NCBI Taxonomy" id="2840854"/>
    <lineage>
        <taxon>Bacteria</taxon>
        <taxon>Pseudomonadati</taxon>
        <taxon>Bacteroidota</taxon>
        <taxon>Bacteroidia</taxon>
        <taxon>Bacteroidales</taxon>
        <taxon>Candidatus Limisoma</taxon>
    </lineage>
</organism>
<dbReference type="NCBIfam" id="TIGR04183">
    <property type="entry name" value="Por_Secre_tail"/>
    <property type="match status" value="1"/>
</dbReference>
<feature type="active site" description="Proton acceptor" evidence="6">
    <location>
        <position position="323"/>
    </location>
</feature>
<comment type="caution">
    <text evidence="10">The sequence shown here is derived from an EMBL/GenBank/DDBJ whole genome shotgun (WGS) entry which is preliminary data.</text>
</comment>
<dbReference type="AlphaFoldDB" id="A0A9D9IPJ2"/>
<evidence type="ECO:0000259" key="8">
    <source>
        <dbReference type="Pfam" id="PF13734"/>
    </source>
</evidence>
<keyword evidence="2" id="KW-0645">Protease</keyword>
<dbReference type="InterPro" id="IPR038765">
    <property type="entry name" value="Papain-like_cys_pep_sf"/>
</dbReference>
<keyword evidence="3 7" id="KW-0732">Signal</keyword>
<dbReference type="Pfam" id="PF13734">
    <property type="entry name" value="Inhibitor_I69"/>
    <property type="match status" value="1"/>
</dbReference>
<dbReference type="Proteomes" id="UP000823598">
    <property type="component" value="Unassembled WGS sequence"/>
</dbReference>
<protein>
    <submittedName>
        <fullName evidence="10">C10 family peptidase</fullName>
    </submittedName>
</protein>
<reference evidence="10" key="1">
    <citation type="submission" date="2020-10" db="EMBL/GenBank/DDBJ databases">
        <authorList>
            <person name="Gilroy R."/>
        </authorList>
    </citation>
    <scope>NUCLEOTIDE SEQUENCE</scope>
    <source>
        <strain evidence="10">6919</strain>
    </source>
</reference>
<dbReference type="GO" id="GO:0006508">
    <property type="term" value="P:proteolysis"/>
    <property type="evidence" value="ECO:0007669"/>
    <property type="project" value="UniProtKB-KW"/>
</dbReference>
<dbReference type="Pfam" id="PF01640">
    <property type="entry name" value="Peptidase_C10"/>
    <property type="match status" value="1"/>
</dbReference>
<feature type="chain" id="PRO_5039303579" evidence="7">
    <location>
        <begin position="20"/>
        <end position="722"/>
    </location>
</feature>
<dbReference type="SUPFAM" id="SSF54001">
    <property type="entry name" value="Cysteine proteinases"/>
    <property type="match status" value="1"/>
</dbReference>
<evidence type="ECO:0000256" key="5">
    <source>
        <dbReference type="ARBA" id="ARBA00022807"/>
    </source>
</evidence>
<evidence type="ECO:0000259" key="9">
    <source>
        <dbReference type="Pfam" id="PF18962"/>
    </source>
</evidence>
<comment type="similarity">
    <text evidence="1">Belongs to the peptidase C10 family.</text>
</comment>
<evidence type="ECO:0000256" key="4">
    <source>
        <dbReference type="ARBA" id="ARBA00022801"/>
    </source>
</evidence>
<evidence type="ECO:0000256" key="2">
    <source>
        <dbReference type="ARBA" id="ARBA00022670"/>
    </source>
</evidence>
<evidence type="ECO:0000313" key="10">
    <source>
        <dbReference type="EMBL" id="MBO8475451.1"/>
    </source>
</evidence>
<feature type="signal peptide" evidence="7">
    <location>
        <begin position="1"/>
        <end position="19"/>
    </location>
</feature>
<dbReference type="InterPro" id="IPR000200">
    <property type="entry name" value="Peptidase_C10"/>
</dbReference>
<evidence type="ECO:0000256" key="3">
    <source>
        <dbReference type="ARBA" id="ARBA00022729"/>
    </source>
</evidence>
<keyword evidence="4" id="KW-0378">Hydrolase</keyword>
<dbReference type="InterPro" id="IPR025896">
    <property type="entry name" value="Spi_Prtas-inh"/>
</dbReference>
<dbReference type="GO" id="GO:0008234">
    <property type="term" value="F:cysteine-type peptidase activity"/>
    <property type="evidence" value="ECO:0007669"/>
    <property type="project" value="UniProtKB-KW"/>
</dbReference>
<feature type="active site" description="Nucleophile" evidence="6">
    <location>
        <position position="166"/>
    </location>
</feature>
<dbReference type="EMBL" id="JADIMC010000010">
    <property type="protein sequence ID" value="MBO8475451.1"/>
    <property type="molecule type" value="Genomic_DNA"/>
</dbReference>
<accession>A0A9D9IPJ2</accession>
<evidence type="ECO:0000256" key="7">
    <source>
        <dbReference type="SAM" id="SignalP"/>
    </source>
</evidence>
<dbReference type="InterPro" id="IPR026444">
    <property type="entry name" value="Secre_tail"/>
</dbReference>